<name>A0A1E7JM89_9ACTN</name>
<dbReference type="RefSeq" id="WP_070199149.1">
    <property type="nucleotide sequence ID" value="NZ_LJGU01000163.1"/>
</dbReference>
<feature type="chain" id="PRO_5039537060" description="ATP-binding protein" evidence="2">
    <location>
        <begin position="33"/>
        <end position="119"/>
    </location>
</feature>
<feature type="signal peptide" evidence="2">
    <location>
        <begin position="1"/>
        <end position="32"/>
    </location>
</feature>
<dbReference type="Proteomes" id="UP000176101">
    <property type="component" value="Unassembled WGS sequence"/>
</dbReference>
<gene>
    <name evidence="3" type="ORF">AN216_25930</name>
</gene>
<sequence length="119" mass="11317">MSLPLTRRIAKAALLTAASAASVVGVAGAASAADQQPGNLGGLTNVDGADVNGALKDTTSHAGSLASAAGDGAVRSGVPAATGATTGAVDETVRGATREGLPDTGLRTDQLPTDGPPLS</sequence>
<dbReference type="STRING" id="1075402.AN216_25930"/>
<keyword evidence="2" id="KW-0732">Signal</keyword>
<keyword evidence="4" id="KW-1185">Reference proteome</keyword>
<reference evidence="3 4" key="1">
    <citation type="journal article" date="2016" name="Front. Microbiol.">
        <title>Comparative Genomics Analysis of Streptomyces Species Reveals Their Adaptation to the Marine Environment and Their Diversity at the Genomic Level.</title>
        <authorList>
            <person name="Tian X."/>
            <person name="Zhang Z."/>
            <person name="Yang T."/>
            <person name="Chen M."/>
            <person name="Li J."/>
            <person name="Chen F."/>
            <person name="Yang J."/>
            <person name="Li W."/>
            <person name="Zhang B."/>
            <person name="Zhang Z."/>
            <person name="Wu J."/>
            <person name="Zhang C."/>
            <person name="Long L."/>
            <person name="Xiao J."/>
        </authorList>
    </citation>
    <scope>NUCLEOTIDE SEQUENCE [LARGE SCALE GENOMIC DNA]</scope>
    <source>
        <strain evidence="3 4">SCSIO 02100</strain>
    </source>
</reference>
<dbReference type="PATRIC" id="fig|1075402.3.peg.241"/>
<evidence type="ECO:0000313" key="4">
    <source>
        <dbReference type="Proteomes" id="UP000176101"/>
    </source>
</evidence>
<proteinExistence type="predicted"/>
<protein>
    <recommendedName>
        <fullName evidence="5">ATP-binding protein</fullName>
    </recommendedName>
</protein>
<organism evidence="3 4">
    <name type="scientific">Streptomyces oceani</name>
    <dbReference type="NCBI Taxonomy" id="1075402"/>
    <lineage>
        <taxon>Bacteria</taxon>
        <taxon>Bacillati</taxon>
        <taxon>Actinomycetota</taxon>
        <taxon>Actinomycetes</taxon>
        <taxon>Kitasatosporales</taxon>
        <taxon>Streptomycetaceae</taxon>
        <taxon>Streptomyces</taxon>
    </lineage>
</organism>
<evidence type="ECO:0000313" key="3">
    <source>
        <dbReference type="EMBL" id="OEU88740.1"/>
    </source>
</evidence>
<dbReference type="EMBL" id="LJGU01000163">
    <property type="protein sequence ID" value="OEU88740.1"/>
    <property type="molecule type" value="Genomic_DNA"/>
</dbReference>
<accession>A0A1E7JM89</accession>
<dbReference type="AlphaFoldDB" id="A0A1E7JM89"/>
<feature type="compositionally biased region" description="Basic and acidic residues" evidence="1">
    <location>
        <begin position="91"/>
        <end position="101"/>
    </location>
</feature>
<evidence type="ECO:0008006" key="5">
    <source>
        <dbReference type="Google" id="ProtNLM"/>
    </source>
</evidence>
<comment type="caution">
    <text evidence="3">The sequence shown here is derived from an EMBL/GenBank/DDBJ whole genome shotgun (WGS) entry which is preliminary data.</text>
</comment>
<feature type="region of interest" description="Disordered" evidence="1">
    <location>
        <begin position="60"/>
        <end position="119"/>
    </location>
</feature>
<feature type="compositionally biased region" description="Low complexity" evidence="1">
    <location>
        <begin position="60"/>
        <end position="73"/>
    </location>
</feature>
<evidence type="ECO:0000256" key="2">
    <source>
        <dbReference type="SAM" id="SignalP"/>
    </source>
</evidence>
<evidence type="ECO:0000256" key="1">
    <source>
        <dbReference type="SAM" id="MobiDB-lite"/>
    </source>
</evidence>